<reference evidence="1 2" key="1">
    <citation type="journal article" date="2018" name="Proc. R. Soc. B">
        <title>A non-coding region near Follistatin controls head colour polymorphism in the Gouldian finch.</title>
        <authorList>
            <person name="Toomey M.B."/>
            <person name="Marques C.I."/>
            <person name="Andrade P."/>
            <person name="Araujo P.M."/>
            <person name="Sabatino S."/>
            <person name="Gazda M.A."/>
            <person name="Afonso S."/>
            <person name="Lopes R.J."/>
            <person name="Corbo J.C."/>
            <person name="Carneiro M."/>
        </authorList>
    </citation>
    <scope>NUCLEOTIDE SEQUENCE [LARGE SCALE GENOMIC DNA]</scope>
    <source>
        <strain evidence="1">Red01</strain>
        <tissue evidence="1">Muscle</tissue>
    </source>
</reference>
<dbReference type="EMBL" id="QUSF01000165">
    <property type="protein sequence ID" value="RLV88914.1"/>
    <property type="molecule type" value="Genomic_DNA"/>
</dbReference>
<proteinExistence type="predicted"/>
<accession>A0A3L8RX91</accession>
<comment type="caution">
    <text evidence="1">The sequence shown here is derived from an EMBL/GenBank/DDBJ whole genome shotgun (WGS) entry which is preliminary data.</text>
</comment>
<protein>
    <submittedName>
        <fullName evidence="1">Uncharacterized protein</fullName>
    </submittedName>
</protein>
<sequence length="89" mass="9581">MSPSDLTCPALRCASPQHVCTAMEVRSPSDLTSPQVRVPSACPYSHVSIRPRVPSVLTCHQLLHLPLSQSLPPLTATWPSASLAPLSWL</sequence>
<name>A0A3L8RX91_CHLGU</name>
<gene>
    <name evidence="1" type="ORF">DV515_00015174</name>
</gene>
<evidence type="ECO:0000313" key="2">
    <source>
        <dbReference type="Proteomes" id="UP000276834"/>
    </source>
</evidence>
<organism evidence="1 2">
    <name type="scientific">Chloebia gouldiae</name>
    <name type="common">Gouldian finch</name>
    <name type="synonym">Erythrura gouldiae</name>
    <dbReference type="NCBI Taxonomy" id="44316"/>
    <lineage>
        <taxon>Eukaryota</taxon>
        <taxon>Metazoa</taxon>
        <taxon>Chordata</taxon>
        <taxon>Craniata</taxon>
        <taxon>Vertebrata</taxon>
        <taxon>Euteleostomi</taxon>
        <taxon>Archelosauria</taxon>
        <taxon>Archosauria</taxon>
        <taxon>Dinosauria</taxon>
        <taxon>Saurischia</taxon>
        <taxon>Theropoda</taxon>
        <taxon>Coelurosauria</taxon>
        <taxon>Aves</taxon>
        <taxon>Neognathae</taxon>
        <taxon>Neoaves</taxon>
        <taxon>Telluraves</taxon>
        <taxon>Australaves</taxon>
        <taxon>Passeriformes</taxon>
        <taxon>Passeroidea</taxon>
        <taxon>Passeridae</taxon>
        <taxon>Chloebia</taxon>
    </lineage>
</organism>
<dbReference type="Proteomes" id="UP000276834">
    <property type="component" value="Unassembled WGS sequence"/>
</dbReference>
<dbReference type="AlphaFoldDB" id="A0A3L8RX91"/>
<evidence type="ECO:0000313" key="1">
    <source>
        <dbReference type="EMBL" id="RLV88914.1"/>
    </source>
</evidence>
<keyword evidence="2" id="KW-1185">Reference proteome</keyword>